<dbReference type="Pfam" id="PF02687">
    <property type="entry name" value="FtsX"/>
    <property type="match status" value="1"/>
</dbReference>
<dbReference type="RefSeq" id="WP_092472661.1">
    <property type="nucleotide sequence ID" value="NZ_FOOX01000013.1"/>
</dbReference>
<name>A0A1I2WG73_9FIRM</name>
<evidence type="ECO:0000256" key="3">
    <source>
        <dbReference type="ARBA" id="ARBA00022692"/>
    </source>
</evidence>
<comment type="similarity">
    <text evidence="6">Belongs to the ABC-4 integral membrane protein family.</text>
</comment>
<evidence type="ECO:0000313" key="9">
    <source>
        <dbReference type="EMBL" id="SFH00330.1"/>
    </source>
</evidence>
<keyword evidence="3 7" id="KW-0812">Transmembrane</keyword>
<dbReference type="InterPro" id="IPR050250">
    <property type="entry name" value="Macrolide_Exporter_MacB"/>
</dbReference>
<keyword evidence="10" id="KW-1185">Reference proteome</keyword>
<evidence type="ECO:0000256" key="2">
    <source>
        <dbReference type="ARBA" id="ARBA00022475"/>
    </source>
</evidence>
<dbReference type="GO" id="GO:0005886">
    <property type="term" value="C:plasma membrane"/>
    <property type="evidence" value="ECO:0007669"/>
    <property type="project" value="UniProtKB-SubCell"/>
</dbReference>
<keyword evidence="2" id="KW-1003">Cell membrane</keyword>
<feature type="transmembrane region" description="Helical" evidence="7">
    <location>
        <begin position="49"/>
        <end position="66"/>
    </location>
</feature>
<evidence type="ECO:0000256" key="6">
    <source>
        <dbReference type="ARBA" id="ARBA00038076"/>
    </source>
</evidence>
<evidence type="ECO:0000313" key="10">
    <source>
        <dbReference type="Proteomes" id="UP000199337"/>
    </source>
</evidence>
<dbReference type="PANTHER" id="PTHR30572:SF4">
    <property type="entry name" value="ABC TRANSPORTER PERMEASE YTRF"/>
    <property type="match status" value="1"/>
</dbReference>
<keyword evidence="5 7" id="KW-0472">Membrane</keyword>
<feature type="transmembrane region" description="Helical" evidence="7">
    <location>
        <begin position="479"/>
        <end position="500"/>
    </location>
</feature>
<accession>A0A1I2WG73</accession>
<sequence length="513" mass="56672">MIRRQAFLLSIIGIPIGLVIGYLLGVVLLPLVVSVSAYSGQASVSASPYIFLGAAAFSLITVSLSCHRPGRIAAKVSPVEAVRYTGINSNPKRAAKESVNGAKLYKMALANLGRDKKKTVIVVISMSLSLILLNSVYTVSNGFDLDKYLNKFVQTDFLIGNANYFNVLNGFHSEDDALSERFINVVSSQEGFEGGGRLYYNLGKSIIQYTGDTSGLLNPSFGENQHLQLFGLEDFPLSQLDIVEGKLDRDQFKTGQYIIEGLPDDDNGNIQWDEDHYAIGDRVTITTGSGTHEYQVMAKCRMGYANHVRYWGDFGFYLPASEFCSIVPYATVMSYQFNVDDAHTSAMEEFVKNYTENIEPAMDYESKQSYADECGKLQNMLLTVGGALCVIIGLIGILNFINSMLTSIIARRQEFAMLQSIGMTGKQLHKLLIYEGLFYALAAIVLSFAFGILFSFIIIRGVVGGLWFFSYKFVIAPLLISYPVLLTLSAVIPYAAYHGVNRQSIVERLREAE</sequence>
<evidence type="ECO:0000256" key="5">
    <source>
        <dbReference type="ARBA" id="ARBA00023136"/>
    </source>
</evidence>
<dbReference type="EMBL" id="FOOX01000013">
    <property type="protein sequence ID" value="SFH00330.1"/>
    <property type="molecule type" value="Genomic_DNA"/>
</dbReference>
<dbReference type="AlphaFoldDB" id="A0A1I2WG73"/>
<evidence type="ECO:0000256" key="1">
    <source>
        <dbReference type="ARBA" id="ARBA00004651"/>
    </source>
</evidence>
<organism evidence="9 10">
    <name type="scientific">Desulfotruncus arcticus DSM 17038</name>
    <dbReference type="NCBI Taxonomy" id="1121424"/>
    <lineage>
        <taxon>Bacteria</taxon>
        <taxon>Bacillati</taxon>
        <taxon>Bacillota</taxon>
        <taxon>Clostridia</taxon>
        <taxon>Eubacteriales</taxon>
        <taxon>Desulfallaceae</taxon>
        <taxon>Desulfotruncus</taxon>
    </lineage>
</organism>
<feature type="transmembrane region" description="Helical" evidence="7">
    <location>
        <begin position="380"/>
        <end position="410"/>
    </location>
</feature>
<dbReference type="Proteomes" id="UP000199337">
    <property type="component" value="Unassembled WGS sequence"/>
</dbReference>
<keyword evidence="4 7" id="KW-1133">Transmembrane helix</keyword>
<evidence type="ECO:0000256" key="7">
    <source>
        <dbReference type="SAM" id="Phobius"/>
    </source>
</evidence>
<dbReference type="STRING" id="341036.SAMN05660649_03489"/>
<feature type="transmembrane region" description="Helical" evidence="7">
    <location>
        <begin position="119"/>
        <end position="137"/>
    </location>
</feature>
<dbReference type="OrthoDB" id="9793166at2"/>
<gene>
    <name evidence="9" type="ORF">SAMN05660649_03489</name>
</gene>
<comment type="subcellular location">
    <subcellularLocation>
        <location evidence="1">Cell membrane</location>
        <topology evidence="1">Multi-pass membrane protein</topology>
    </subcellularLocation>
</comment>
<feature type="transmembrane region" description="Helical" evidence="7">
    <location>
        <begin position="431"/>
        <end position="459"/>
    </location>
</feature>
<feature type="domain" description="ABC3 transporter permease C-terminal" evidence="8">
    <location>
        <begin position="389"/>
        <end position="495"/>
    </location>
</feature>
<dbReference type="GO" id="GO:0022857">
    <property type="term" value="F:transmembrane transporter activity"/>
    <property type="evidence" value="ECO:0007669"/>
    <property type="project" value="TreeGrafter"/>
</dbReference>
<evidence type="ECO:0000259" key="8">
    <source>
        <dbReference type="Pfam" id="PF02687"/>
    </source>
</evidence>
<feature type="transmembrane region" description="Helical" evidence="7">
    <location>
        <begin position="7"/>
        <end position="29"/>
    </location>
</feature>
<dbReference type="PANTHER" id="PTHR30572">
    <property type="entry name" value="MEMBRANE COMPONENT OF TRANSPORTER-RELATED"/>
    <property type="match status" value="1"/>
</dbReference>
<evidence type="ECO:0000256" key="4">
    <source>
        <dbReference type="ARBA" id="ARBA00022989"/>
    </source>
</evidence>
<protein>
    <submittedName>
        <fullName evidence="9">FtsX-like permease family protein</fullName>
    </submittedName>
</protein>
<reference evidence="10" key="1">
    <citation type="submission" date="2016-10" db="EMBL/GenBank/DDBJ databases">
        <authorList>
            <person name="Varghese N."/>
            <person name="Submissions S."/>
        </authorList>
    </citation>
    <scope>NUCLEOTIDE SEQUENCE [LARGE SCALE GENOMIC DNA]</scope>
    <source>
        <strain evidence="10">DSM 17038</strain>
    </source>
</reference>
<proteinExistence type="inferred from homology"/>
<dbReference type="InterPro" id="IPR003838">
    <property type="entry name" value="ABC3_permease_C"/>
</dbReference>